<sequence length="73" mass="8198">MAALRRLRASLARIFRSPANSARLSPSRIFFKRSKGDSYSDLVQTPDSSRSVSFADAISWPYIDDDDSSEIIE</sequence>
<name>A0AAF3FIG2_9BILA</name>
<evidence type="ECO:0000313" key="2">
    <source>
        <dbReference type="WBParaSite" id="MBELARI_LOCUS6615"/>
    </source>
</evidence>
<reference evidence="2" key="1">
    <citation type="submission" date="2024-02" db="UniProtKB">
        <authorList>
            <consortium name="WormBaseParasite"/>
        </authorList>
    </citation>
    <scope>IDENTIFICATION</scope>
</reference>
<dbReference type="WBParaSite" id="MBELARI_LOCUS6615">
    <property type="protein sequence ID" value="MBELARI_LOCUS6615"/>
    <property type="gene ID" value="MBELARI_LOCUS6615"/>
</dbReference>
<protein>
    <submittedName>
        <fullName evidence="2">Uncharacterized protein</fullName>
    </submittedName>
</protein>
<dbReference type="AlphaFoldDB" id="A0AAF3FIG2"/>
<organism evidence="1 2">
    <name type="scientific">Mesorhabditis belari</name>
    <dbReference type="NCBI Taxonomy" id="2138241"/>
    <lineage>
        <taxon>Eukaryota</taxon>
        <taxon>Metazoa</taxon>
        <taxon>Ecdysozoa</taxon>
        <taxon>Nematoda</taxon>
        <taxon>Chromadorea</taxon>
        <taxon>Rhabditida</taxon>
        <taxon>Rhabditina</taxon>
        <taxon>Rhabditomorpha</taxon>
        <taxon>Rhabditoidea</taxon>
        <taxon>Rhabditidae</taxon>
        <taxon>Mesorhabditinae</taxon>
        <taxon>Mesorhabditis</taxon>
    </lineage>
</organism>
<dbReference type="Proteomes" id="UP000887575">
    <property type="component" value="Unassembled WGS sequence"/>
</dbReference>
<keyword evidence="1" id="KW-1185">Reference proteome</keyword>
<evidence type="ECO:0000313" key="1">
    <source>
        <dbReference type="Proteomes" id="UP000887575"/>
    </source>
</evidence>
<proteinExistence type="predicted"/>
<accession>A0AAF3FIG2</accession>